<keyword evidence="9" id="KW-1185">Reference proteome</keyword>
<name>A0A2P6VH96_9CHLO</name>
<dbReference type="InterPro" id="IPR013083">
    <property type="entry name" value="Znf_RING/FYVE/PHD"/>
</dbReference>
<evidence type="ECO:0000259" key="6">
    <source>
        <dbReference type="PROSITE" id="PS50016"/>
    </source>
</evidence>
<dbReference type="PROSITE" id="PS51050">
    <property type="entry name" value="ZF_CW"/>
    <property type="match status" value="1"/>
</dbReference>
<evidence type="ECO:0000256" key="2">
    <source>
        <dbReference type="ARBA" id="ARBA00022771"/>
    </source>
</evidence>
<dbReference type="PROSITE" id="PS01359">
    <property type="entry name" value="ZF_PHD_1"/>
    <property type="match status" value="1"/>
</dbReference>
<gene>
    <name evidence="8" type="ORF">C2E20_3549</name>
</gene>
<feature type="region of interest" description="Disordered" evidence="5">
    <location>
        <begin position="331"/>
        <end position="352"/>
    </location>
</feature>
<dbReference type="InterPro" id="IPR019786">
    <property type="entry name" value="Zinc_finger_PHD-type_CS"/>
</dbReference>
<reference evidence="8 9" key="1">
    <citation type="journal article" date="2018" name="Plant J.">
        <title>Genome sequences of Chlorella sorokiniana UTEX 1602 and Micractinium conductrix SAG 241.80: implications to maltose excretion by a green alga.</title>
        <authorList>
            <person name="Arriola M.B."/>
            <person name="Velmurugan N."/>
            <person name="Zhang Y."/>
            <person name="Plunkett M.H."/>
            <person name="Hondzo H."/>
            <person name="Barney B.M."/>
        </authorList>
    </citation>
    <scope>NUCLEOTIDE SEQUENCE [LARGE SCALE GENOMIC DNA]</scope>
    <source>
        <strain evidence="8 9">SAG 241.80</strain>
    </source>
</reference>
<dbReference type="STRING" id="554055.A0A2P6VH96"/>
<feature type="region of interest" description="Disordered" evidence="5">
    <location>
        <begin position="679"/>
        <end position="705"/>
    </location>
</feature>
<dbReference type="SUPFAM" id="SSF57903">
    <property type="entry name" value="FYVE/PHD zinc finger"/>
    <property type="match status" value="1"/>
</dbReference>
<dbReference type="Gene3D" id="3.30.40.100">
    <property type="match status" value="1"/>
</dbReference>
<sequence length="870" mass="95792">MSGKKPQIVRKIVLLPGELLPPAHRCAGKHHGVVLRIEPPAGGPGGGGYPTAVVQMTDFTDGGRTKKLKVQLPLETVLPYVVGKQARQRQPKRLSAAEEEKLLGINYEIERWPALDRERAPKKAKRTADDPPLHGPQLMQRLQELQDALPLDHFPPGTRVWVRVLGSGQWPAVAWSFGLCKRRDWGQLMVSHRPGMLLVRYYGEHSNMWVRTEDCEVPPTDESEHVRQLRSVGRAQNKLRLLELALSEMEGAHADPELERRRMLHLYEQYLQTRQAPDNCYLCRELGADLECVCCDRLFHPLCLHYPAVSGAELPGRLWTCPCCGEEQQVGEGRGGGGEAGEGDEGGEGGAEVERMGLTPDWIIEAASFRVFQLPRPTAEQPYIAGLLDPCTNSKLAPNIPAQVLFDKQDNGLKLSNSWAGHYVLLNPDYRAQVQWRFVNRAIDEVENGAVPGVVLVCRNSTDTGYFQRLRPYPRVLLRRLSARFKDYDKTPIGFGIAVFCIAPKSSAKALYSRFHDAFESMGEPNIPLDKQMMQTDAFYLLLDRLREYASQHHRDHWVQCSACSKWRIVDFQASLGIEEDSEWRCSMLRPPFTSCQTPLSKNELVGGHYAAGSIDWAASGDEEGEEGGVADAAGRAVSAAAEAAGGAGGTTAAEQAAALQQVSAGQPPLPHGLQELAAQPVQPAQRPSRLPPLPPPAPLPALPNPLPPASEVVCPATLQELVRLPPRNMSLDTEEEGEGAGQVLTALELARQARIAANRAYLAGLGLGPQAMNCGQVAALPPDDPVVLAAARELASRAAAEQGRQQMEEVRRRYDTARRRRQREEPRLLRALREIQGDESAAWQQLLAAEQAAGDLQREEELHAAVARI</sequence>
<feature type="region of interest" description="Disordered" evidence="5">
    <location>
        <begin position="800"/>
        <end position="824"/>
    </location>
</feature>
<dbReference type="PROSITE" id="PS50016">
    <property type="entry name" value="ZF_PHD_2"/>
    <property type="match status" value="1"/>
</dbReference>
<dbReference type="Pfam" id="PF07496">
    <property type="entry name" value="zf-CW"/>
    <property type="match status" value="1"/>
</dbReference>
<comment type="caution">
    <text evidence="8">The sequence shown here is derived from an EMBL/GenBank/DDBJ whole genome shotgun (WGS) entry which is preliminary data.</text>
</comment>
<evidence type="ECO:0000313" key="9">
    <source>
        <dbReference type="Proteomes" id="UP000239649"/>
    </source>
</evidence>
<dbReference type="InterPro" id="IPR011124">
    <property type="entry name" value="Znf_CW"/>
</dbReference>
<dbReference type="OrthoDB" id="544708at2759"/>
<organism evidence="8 9">
    <name type="scientific">Micractinium conductrix</name>
    <dbReference type="NCBI Taxonomy" id="554055"/>
    <lineage>
        <taxon>Eukaryota</taxon>
        <taxon>Viridiplantae</taxon>
        <taxon>Chlorophyta</taxon>
        <taxon>core chlorophytes</taxon>
        <taxon>Trebouxiophyceae</taxon>
        <taxon>Chlorellales</taxon>
        <taxon>Chlorellaceae</taxon>
        <taxon>Chlorella clade</taxon>
        <taxon>Micractinium</taxon>
    </lineage>
</organism>
<dbReference type="InterPro" id="IPR019787">
    <property type="entry name" value="Znf_PHD-finger"/>
</dbReference>
<evidence type="ECO:0000259" key="7">
    <source>
        <dbReference type="PROSITE" id="PS51050"/>
    </source>
</evidence>
<dbReference type="InterPro" id="IPR011011">
    <property type="entry name" value="Znf_FYVE_PHD"/>
</dbReference>
<dbReference type="Proteomes" id="UP000239649">
    <property type="component" value="Unassembled WGS sequence"/>
</dbReference>
<feature type="domain" description="CW-type" evidence="7">
    <location>
        <begin position="552"/>
        <end position="604"/>
    </location>
</feature>
<feature type="compositionally biased region" description="Pro residues" evidence="5">
    <location>
        <begin position="690"/>
        <end position="705"/>
    </location>
</feature>
<dbReference type="GO" id="GO:0008168">
    <property type="term" value="F:methyltransferase activity"/>
    <property type="evidence" value="ECO:0007669"/>
    <property type="project" value="UniProtKB-KW"/>
</dbReference>
<dbReference type="GO" id="GO:0032259">
    <property type="term" value="P:methylation"/>
    <property type="evidence" value="ECO:0007669"/>
    <property type="project" value="UniProtKB-KW"/>
</dbReference>
<evidence type="ECO:0000313" key="8">
    <source>
        <dbReference type="EMBL" id="PSC73461.1"/>
    </source>
</evidence>
<dbReference type="SUPFAM" id="SSF63748">
    <property type="entry name" value="Tudor/PWWP/MBT"/>
    <property type="match status" value="1"/>
</dbReference>
<keyword evidence="3" id="KW-0862">Zinc</keyword>
<protein>
    <submittedName>
        <fullName evidence="8">DNA N-6-adenine-methyltransferase (Dam)</fullName>
    </submittedName>
</protein>
<proteinExistence type="predicted"/>
<dbReference type="Gene3D" id="3.30.40.10">
    <property type="entry name" value="Zinc/RING finger domain, C3HC4 (zinc finger)"/>
    <property type="match status" value="1"/>
</dbReference>
<dbReference type="AlphaFoldDB" id="A0A2P6VH96"/>
<keyword evidence="2 4" id="KW-0863">Zinc-finger</keyword>
<accession>A0A2P6VH96</accession>
<evidence type="ECO:0000256" key="3">
    <source>
        <dbReference type="ARBA" id="ARBA00022833"/>
    </source>
</evidence>
<evidence type="ECO:0000256" key="4">
    <source>
        <dbReference type="PROSITE-ProRule" id="PRU00146"/>
    </source>
</evidence>
<evidence type="ECO:0000256" key="1">
    <source>
        <dbReference type="ARBA" id="ARBA00022723"/>
    </source>
</evidence>
<keyword evidence="1" id="KW-0479">Metal-binding</keyword>
<dbReference type="Gene3D" id="2.30.30.140">
    <property type="match status" value="1"/>
</dbReference>
<feature type="domain" description="PHD-type" evidence="6">
    <location>
        <begin position="277"/>
        <end position="327"/>
    </location>
</feature>
<evidence type="ECO:0000256" key="5">
    <source>
        <dbReference type="SAM" id="MobiDB-lite"/>
    </source>
</evidence>
<feature type="compositionally biased region" description="Basic and acidic residues" evidence="5">
    <location>
        <begin position="807"/>
        <end position="824"/>
    </location>
</feature>
<dbReference type="EMBL" id="LHPF02000007">
    <property type="protein sequence ID" value="PSC73461.1"/>
    <property type="molecule type" value="Genomic_DNA"/>
</dbReference>
<dbReference type="GO" id="GO:0008270">
    <property type="term" value="F:zinc ion binding"/>
    <property type="evidence" value="ECO:0007669"/>
    <property type="project" value="UniProtKB-KW"/>
</dbReference>
<dbReference type="CDD" id="cd05162">
    <property type="entry name" value="PWWP"/>
    <property type="match status" value="1"/>
</dbReference>